<dbReference type="InterPro" id="IPR011519">
    <property type="entry name" value="UnbV_ASPIC"/>
</dbReference>
<dbReference type="Pfam" id="PF07593">
    <property type="entry name" value="UnbV_ASPIC"/>
    <property type="match status" value="1"/>
</dbReference>
<gene>
    <name evidence="4" type="ORF">AWL63_16185</name>
</gene>
<evidence type="ECO:0000259" key="3">
    <source>
        <dbReference type="Pfam" id="PF07593"/>
    </source>
</evidence>
<protein>
    <recommendedName>
        <fullName evidence="3">ASPIC/UnbV domain-containing protein</fullName>
    </recommendedName>
</protein>
<dbReference type="STRING" id="1560345.AWL63_16185"/>
<dbReference type="PANTHER" id="PTHR16026">
    <property type="entry name" value="CARTILAGE ACIDIC PROTEIN 1"/>
    <property type="match status" value="1"/>
</dbReference>
<accession>A0A1B3ZCV5</accession>
<dbReference type="InterPro" id="IPR028994">
    <property type="entry name" value="Integrin_alpha_N"/>
</dbReference>
<evidence type="ECO:0000313" key="5">
    <source>
        <dbReference type="Proteomes" id="UP000094256"/>
    </source>
</evidence>
<feature type="signal peptide" evidence="2">
    <location>
        <begin position="1"/>
        <end position="28"/>
    </location>
</feature>
<dbReference type="RefSeq" id="WP_069205795.1">
    <property type="nucleotide sequence ID" value="NZ_CP014168.1"/>
</dbReference>
<dbReference type="SUPFAM" id="SSF69318">
    <property type="entry name" value="Integrin alpha N-terminal domain"/>
    <property type="match status" value="1"/>
</dbReference>
<dbReference type="PANTHER" id="PTHR16026:SF0">
    <property type="entry name" value="CARTILAGE ACIDIC PROTEIN 1"/>
    <property type="match status" value="1"/>
</dbReference>
<feature type="domain" description="ASPIC/UnbV" evidence="3">
    <location>
        <begin position="432"/>
        <end position="484"/>
    </location>
</feature>
<reference evidence="4 5" key="1">
    <citation type="submission" date="2016-01" db="EMBL/GenBank/DDBJ databases">
        <title>Complete genome and mega plasmid sequence of Sphingomonas panacis DCY99 elicits systemic resistance in rice to Xanthomonas oryzae.</title>
        <authorList>
            <person name="Kim Y.J."/>
            <person name="Yang D.C."/>
            <person name="Sing P."/>
        </authorList>
    </citation>
    <scope>NUCLEOTIDE SEQUENCE [LARGE SCALE GENOMIC DNA]</scope>
    <source>
        <strain evidence="4 5">DCY99</strain>
    </source>
</reference>
<dbReference type="KEGG" id="span:AWL63_16185"/>
<dbReference type="Pfam" id="PF13517">
    <property type="entry name" value="FG-GAP_3"/>
    <property type="match status" value="3"/>
</dbReference>
<proteinExistence type="predicted"/>
<dbReference type="EMBL" id="CP014168">
    <property type="protein sequence ID" value="AOH85264.1"/>
    <property type="molecule type" value="Genomic_DNA"/>
</dbReference>
<keyword evidence="5" id="KW-1185">Reference proteome</keyword>
<dbReference type="InterPro" id="IPR013517">
    <property type="entry name" value="FG-GAP"/>
</dbReference>
<sequence>MTKTRTLARLGSAATVIAAAFVGVHAIAAAPAGDQPPAFSERQPETFHVPGSLSNAWADLDRDGDLDLAVSLKSGEIRLYRNDAGALVDIGAAVGLPRAGPKQEARGLSWGDYDGDGYPDLLVGSSMPTGVSMLFHNLAGKRFVDVAPEVGLTMPGRSSRQNNWIDYDNDGDLDLYATDRIGANRLYRNDGGRFVDAFPGAGPTDARSTVGACWLDYNKDGYLDLFLANQSGKTDALWRNDGGNGFTDVAPALGMAMTTRTKDEGGVGCAIGDYDNDGNLDIFVPNYGRNVLWHNNGDGTFTNVAETMGVGVENHAVGASWGDYDNDGYIDLMVMSYHGEAGQQQPADALFHNLKGGGFVNVLKPGDLLSAGDHGVEWVDYDRDGALDLSITRGYSPVGGHYLFHNDLPKAIAQRSLNVLVLGADGHYNQQGAEVRLYDAAGKILGAAQVSTGGGYGVQDEQPLHFGLAKLATVTVEVTFMGTKGRTMQRIVKVDPRKYWGGAFVIKRRAALRRSGLGADRAKHRI</sequence>
<name>A0A1B3ZCV5_9SPHN</name>
<dbReference type="AlphaFoldDB" id="A0A1B3ZCV5"/>
<evidence type="ECO:0000256" key="1">
    <source>
        <dbReference type="ARBA" id="ARBA00022729"/>
    </source>
</evidence>
<feature type="chain" id="PRO_5008556418" description="ASPIC/UnbV domain-containing protein" evidence="2">
    <location>
        <begin position="29"/>
        <end position="526"/>
    </location>
</feature>
<dbReference type="Proteomes" id="UP000094256">
    <property type="component" value="Chromosome"/>
</dbReference>
<evidence type="ECO:0000256" key="2">
    <source>
        <dbReference type="SAM" id="SignalP"/>
    </source>
</evidence>
<evidence type="ECO:0000313" key="4">
    <source>
        <dbReference type="EMBL" id="AOH85264.1"/>
    </source>
</evidence>
<keyword evidence="1 2" id="KW-0732">Signal</keyword>
<dbReference type="Gene3D" id="2.130.10.130">
    <property type="entry name" value="Integrin alpha, N-terminal"/>
    <property type="match status" value="2"/>
</dbReference>
<dbReference type="InterPro" id="IPR027039">
    <property type="entry name" value="Crtac1"/>
</dbReference>
<dbReference type="OrthoDB" id="1488578at2"/>
<organism evidence="4 5">
    <name type="scientific">Sphingomonas panacis</name>
    <dbReference type="NCBI Taxonomy" id="1560345"/>
    <lineage>
        <taxon>Bacteria</taxon>
        <taxon>Pseudomonadati</taxon>
        <taxon>Pseudomonadota</taxon>
        <taxon>Alphaproteobacteria</taxon>
        <taxon>Sphingomonadales</taxon>
        <taxon>Sphingomonadaceae</taxon>
        <taxon>Sphingomonas</taxon>
    </lineage>
</organism>